<organism evidence="4 5">
    <name type="scientific">Thelonectria olida</name>
    <dbReference type="NCBI Taxonomy" id="1576542"/>
    <lineage>
        <taxon>Eukaryota</taxon>
        <taxon>Fungi</taxon>
        <taxon>Dikarya</taxon>
        <taxon>Ascomycota</taxon>
        <taxon>Pezizomycotina</taxon>
        <taxon>Sordariomycetes</taxon>
        <taxon>Hypocreomycetidae</taxon>
        <taxon>Hypocreales</taxon>
        <taxon>Nectriaceae</taxon>
        <taxon>Thelonectria</taxon>
    </lineage>
</organism>
<feature type="compositionally biased region" description="Polar residues" evidence="2">
    <location>
        <begin position="659"/>
        <end position="676"/>
    </location>
</feature>
<dbReference type="OrthoDB" id="5429395at2759"/>
<protein>
    <submittedName>
        <fullName evidence="4">Up-regulated during septation-domain-containing protein</fullName>
    </submittedName>
</protein>
<evidence type="ECO:0000313" key="4">
    <source>
        <dbReference type="EMBL" id="KAH6899911.1"/>
    </source>
</evidence>
<feature type="compositionally biased region" description="Low complexity" evidence="2">
    <location>
        <begin position="83"/>
        <end position="96"/>
    </location>
</feature>
<feature type="coiled-coil region" evidence="1">
    <location>
        <begin position="465"/>
        <end position="499"/>
    </location>
</feature>
<feature type="compositionally biased region" description="Low complexity" evidence="2">
    <location>
        <begin position="244"/>
        <end position="262"/>
    </location>
</feature>
<evidence type="ECO:0000256" key="2">
    <source>
        <dbReference type="SAM" id="MobiDB-lite"/>
    </source>
</evidence>
<dbReference type="Proteomes" id="UP000777438">
    <property type="component" value="Unassembled WGS sequence"/>
</dbReference>
<evidence type="ECO:0000259" key="3">
    <source>
        <dbReference type="Pfam" id="PF15456"/>
    </source>
</evidence>
<dbReference type="Pfam" id="PF15456">
    <property type="entry name" value="Uds1"/>
    <property type="match status" value="1"/>
</dbReference>
<feature type="compositionally biased region" description="Polar residues" evidence="2">
    <location>
        <begin position="537"/>
        <end position="554"/>
    </location>
</feature>
<comment type="caution">
    <text evidence="4">The sequence shown here is derived from an EMBL/GenBank/DDBJ whole genome shotgun (WGS) entry which is preliminary data.</text>
</comment>
<proteinExistence type="predicted"/>
<feature type="compositionally biased region" description="Polar residues" evidence="2">
    <location>
        <begin position="16"/>
        <end position="28"/>
    </location>
</feature>
<feature type="region of interest" description="Disordered" evidence="2">
    <location>
        <begin position="650"/>
        <end position="700"/>
    </location>
</feature>
<keyword evidence="1" id="KW-0175">Coiled coil</keyword>
<sequence>MAHIAKCIVDVDKTISKTTSQYTNDSNETPPPLPEKPFTWRMQQPEPPRKYQLFPKERKLPVLNSQKPPPDVEKPLPAVGEKQQQQQQQQQQPQQQTSATTTAANAIKKRLNQHSLVRRRKVSVPELGPMTTVQEIAMDSPTIPGRPALHERSNSAPGHTSRKHRLADTFLYTESDDEASDILSPVVESRTSIVGSLSPKQLAPLVIPKPDYVPPSRLRRQQSLNHFPTRNDSLRQGRADASPRSRTPLTTPSSSLPDLTSPKSASTTGTSCAGIPTPVSAPILESRTASPKGWDGRCTPPVNMETPVSVRGHRRGGSESSGIIDRGRPRKRSDLRNNPGPIIQRSESKRSKSSDQRTSQTAFEQLPLGIKLSEATEKIVASDIVLLQQQAVAQAERFEVLRPADVELLSKELRHLDERTEYLRRTYNSLRVGRRNLHSRICQYLRSPRMVKFSHESMLRQEEALAELDASIDDWVNKLEQAENRRTRVRQKLLEHVAAAATLSVGGSVAFAAPLQQTKGGPSFPGIEAISTPPRSPSKQTFTPTRTENKSPSPQRFVPSTILEQPLVEEAAQIEEATEERPASGSSYARVDVESIRIYAGDDVYALLADVENEITKMSNNATEATDAAQDSTTDSLLPEPKRIALHRQKSHERLINGGSVSNNVSPKLEPTTFTFRSPRGLTPTAAPTPTPKKDVSTDDYIPMLSNTVYKP</sequence>
<feature type="compositionally biased region" description="Basic and acidic residues" evidence="2">
    <location>
        <begin position="232"/>
        <end position="243"/>
    </location>
</feature>
<feature type="region of interest" description="Disordered" evidence="2">
    <location>
        <begin position="16"/>
        <end position="115"/>
    </location>
</feature>
<feature type="domain" description="Up-regulated during septation protein 1" evidence="3">
    <location>
        <begin position="386"/>
        <end position="503"/>
    </location>
</feature>
<feature type="region of interest" description="Disordered" evidence="2">
    <location>
        <begin position="206"/>
        <end position="361"/>
    </location>
</feature>
<dbReference type="EMBL" id="JAGPYM010000001">
    <property type="protein sequence ID" value="KAH6899911.1"/>
    <property type="molecule type" value="Genomic_DNA"/>
</dbReference>
<feature type="region of interest" description="Disordered" evidence="2">
    <location>
        <begin position="520"/>
        <end position="562"/>
    </location>
</feature>
<evidence type="ECO:0000313" key="5">
    <source>
        <dbReference type="Proteomes" id="UP000777438"/>
    </source>
</evidence>
<accession>A0A9P9ATJ0</accession>
<feature type="region of interest" description="Disordered" evidence="2">
    <location>
        <begin position="134"/>
        <end position="163"/>
    </location>
</feature>
<evidence type="ECO:0000256" key="1">
    <source>
        <dbReference type="SAM" id="Coils"/>
    </source>
</evidence>
<feature type="compositionally biased region" description="Polar residues" evidence="2">
    <location>
        <begin position="221"/>
        <end position="231"/>
    </location>
</feature>
<feature type="compositionally biased region" description="Basic and acidic residues" evidence="2">
    <location>
        <begin position="346"/>
        <end position="355"/>
    </location>
</feature>
<name>A0A9P9ATJ0_9HYPO</name>
<dbReference type="InterPro" id="IPR029191">
    <property type="entry name" value="Uds1"/>
</dbReference>
<gene>
    <name evidence="4" type="ORF">B0T10DRAFT_10539</name>
</gene>
<dbReference type="AlphaFoldDB" id="A0A9P9ATJ0"/>
<keyword evidence="5" id="KW-1185">Reference proteome</keyword>
<reference evidence="4 5" key="1">
    <citation type="journal article" date="2021" name="Nat. Commun.">
        <title>Genetic determinants of endophytism in the Arabidopsis root mycobiome.</title>
        <authorList>
            <person name="Mesny F."/>
            <person name="Miyauchi S."/>
            <person name="Thiergart T."/>
            <person name="Pickel B."/>
            <person name="Atanasova L."/>
            <person name="Karlsson M."/>
            <person name="Huettel B."/>
            <person name="Barry K.W."/>
            <person name="Haridas S."/>
            <person name="Chen C."/>
            <person name="Bauer D."/>
            <person name="Andreopoulos W."/>
            <person name="Pangilinan J."/>
            <person name="LaButti K."/>
            <person name="Riley R."/>
            <person name="Lipzen A."/>
            <person name="Clum A."/>
            <person name="Drula E."/>
            <person name="Henrissat B."/>
            <person name="Kohler A."/>
            <person name="Grigoriev I.V."/>
            <person name="Martin F.M."/>
            <person name="Hacquard S."/>
        </authorList>
    </citation>
    <scope>NUCLEOTIDE SEQUENCE [LARGE SCALE GENOMIC DNA]</scope>
    <source>
        <strain evidence="4 5">MPI-CAGE-CH-0241</strain>
    </source>
</reference>